<dbReference type="InterPro" id="IPR001680">
    <property type="entry name" value="WD40_rpt"/>
</dbReference>
<dbReference type="SUPFAM" id="SSF50998">
    <property type="entry name" value="Quinoprotein alcohol dehydrogenase-like"/>
    <property type="match status" value="1"/>
</dbReference>
<gene>
    <name evidence="4" type="primary">WDR88</name>
</gene>
<dbReference type="InterPro" id="IPR019775">
    <property type="entry name" value="WD40_repeat_CS"/>
</dbReference>
<keyword evidence="1 3" id="KW-0853">WD repeat</keyword>
<organism evidence="4 5">
    <name type="scientific">Terrapene triunguis</name>
    <name type="common">Three-toed box turtle</name>
    <dbReference type="NCBI Taxonomy" id="2587831"/>
    <lineage>
        <taxon>Eukaryota</taxon>
        <taxon>Metazoa</taxon>
        <taxon>Chordata</taxon>
        <taxon>Craniata</taxon>
        <taxon>Vertebrata</taxon>
        <taxon>Euteleostomi</taxon>
        <taxon>Archelosauria</taxon>
        <taxon>Testudinata</taxon>
        <taxon>Testudines</taxon>
        <taxon>Cryptodira</taxon>
        <taxon>Durocryptodira</taxon>
        <taxon>Testudinoidea</taxon>
        <taxon>Emydidae</taxon>
        <taxon>Terrapene</taxon>
    </lineage>
</organism>
<dbReference type="SMART" id="SM00320">
    <property type="entry name" value="WD40"/>
    <property type="match status" value="7"/>
</dbReference>
<dbReference type="InterPro" id="IPR015943">
    <property type="entry name" value="WD40/YVTN_repeat-like_dom_sf"/>
</dbReference>
<protein>
    <submittedName>
        <fullName evidence="4">WD repeat domain 88</fullName>
    </submittedName>
</protein>
<keyword evidence="5" id="KW-1185">Reference proteome</keyword>
<evidence type="ECO:0000256" key="3">
    <source>
        <dbReference type="PROSITE-ProRule" id="PRU00221"/>
    </source>
</evidence>
<sequence length="489" mass="53158">MLPGVFIPSPLWRELFSVFVCGKLQAQVGVQDHIQRQIKVSWGPGPEQVGGPLPTPSTCGPVPVPPPSTCDPAHGPTPIPLRVHPILLFYTVAPKPDKLSESSSPRAAAGVPVLGLSPPLLPAADGVGGHWGLLPLPLPVLLPGSGVRAVGLFPPLWGSGIHFKILRGHCDTVSSCHFCFEDTKILSCSYDRTMKLWDVEKGVPVQVFEEKHTAPISECSLTPDNKRVITSSYDKTVKAWDMETGKMLWTVDQEGLVTSCNISCDGKYVVSGLDMENAICVTDAVNATTVAYVQGHHRSTITRCCFDPDNERVSSVSSDKTIKLWDIIAQSTTITIDEAHTNVISDCCFTIDGHYLCTASWDKTLKIWDIKTGEFRYHGPICLNQGHEGSVSSCVFSKDASLVVSGAYDKTIALWDAGAGYKKLALKGHGDWVMDVAISNNKKWILSSSKDATLRLWNIEKADHVPAAIESRKTRGSKIVQVSIMWSYG</sequence>
<keyword evidence="2" id="KW-0677">Repeat</keyword>
<dbReference type="InterPro" id="IPR011047">
    <property type="entry name" value="Quinoprotein_ADH-like_sf"/>
</dbReference>
<dbReference type="CDD" id="cd00200">
    <property type="entry name" value="WD40"/>
    <property type="match status" value="1"/>
</dbReference>
<evidence type="ECO:0000256" key="2">
    <source>
        <dbReference type="ARBA" id="ARBA00022737"/>
    </source>
</evidence>
<dbReference type="PROSITE" id="PS50294">
    <property type="entry name" value="WD_REPEATS_REGION"/>
    <property type="match status" value="6"/>
</dbReference>
<dbReference type="PROSITE" id="PS50082">
    <property type="entry name" value="WD_REPEATS_2"/>
    <property type="match status" value="6"/>
</dbReference>
<dbReference type="PRINTS" id="PR00320">
    <property type="entry name" value="GPROTEINBRPT"/>
</dbReference>
<evidence type="ECO:0000313" key="4">
    <source>
        <dbReference type="Ensembl" id="ENSTMTP00000031780.1"/>
    </source>
</evidence>
<dbReference type="Pfam" id="PF00400">
    <property type="entry name" value="WD40"/>
    <property type="match status" value="6"/>
</dbReference>
<name>A0A674KDR5_9SAUR</name>
<dbReference type="PROSITE" id="PS00678">
    <property type="entry name" value="WD_REPEATS_1"/>
    <property type="match status" value="5"/>
</dbReference>
<dbReference type="Proteomes" id="UP000472274">
    <property type="component" value="Unplaced"/>
</dbReference>
<dbReference type="PANTHER" id="PTHR45048">
    <property type="match status" value="1"/>
</dbReference>
<proteinExistence type="predicted"/>
<dbReference type="Gene3D" id="2.130.10.10">
    <property type="entry name" value="YVTN repeat-like/Quinoprotein amine dehydrogenase"/>
    <property type="match status" value="3"/>
</dbReference>
<dbReference type="Ensembl" id="ENSTMTT00000032923.1">
    <property type="protein sequence ID" value="ENSTMTP00000031780.1"/>
    <property type="gene ID" value="ENSTMTG00000022808.1"/>
</dbReference>
<feature type="repeat" description="WD" evidence="3">
    <location>
        <begin position="209"/>
        <end position="250"/>
    </location>
</feature>
<dbReference type="GeneTree" id="ENSGT00940000162291"/>
<dbReference type="AlphaFoldDB" id="A0A674KDR5"/>
<feature type="repeat" description="WD" evidence="3">
    <location>
        <begin position="384"/>
        <end position="416"/>
    </location>
</feature>
<feature type="repeat" description="WD" evidence="3">
    <location>
        <begin position="337"/>
        <end position="378"/>
    </location>
</feature>
<dbReference type="PANTHER" id="PTHR45048:SF1">
    <property type="entry name" value="WD REPEAT-CONTAINING PROTEIN 88"/>
    <property type="match status" value="1"/>
</dbReference>
<dbReference type="InParanoid" id="A0A674KDR5"/>
<reference evidence="4" key="1">
    <citation type="submission" date="2025-08" db="UniProtKB">
        <authorList>
            <consortium name="Ensembl"/>
        </authorList>
    </citation>
    <scope>IDENTIFICATION</scope>
</reference>
<accession>A0A674KDR5</accession>
<feature type="repeat" description="WD" evidence="3">
    <location>
        <begin position="294"/>
        <end position="335"/>
    </location>
</feature>
<feature type="repeat" description="WD" evidence="3">
    <location>
        <begin position="166"/>
        <end position="207"/>
    </location>
</feature>
<dbReference type="InterPro" id="IPR020472">
    <property type="entry name" value="WD40_PAC1"/>
</dbReference>
<reference evidence="4" key="2">
    <citation type="submission" date="2025-09" db="UniProtKB">
        <authorList>
            <consortium name="Ensembl"/>
        </authorList>
    </citation>
    <scope>IDENTIFICATION</scope>
</reference>
<evidence type="ECO:0000256" key="1">
    <source>
        <dbReference type="ARBA" id="ARBA00022574"/>
    </source>
</evidence>
<feature type="repeat" description="WD" evidence="3">
    <location>
        <begin position="426"/>
        <end position="467"/>
    </location>
</feature>
<evidence type="ECO:0000313" key="5">
    <source>
        <dbReference type="Proteomes" id="UP000472274"/>
    </source>
</evidence>